<dbReference type="CDD" id="cd01949">
    <property type="entry name" value="GGDEF"/>
    <property type="match status" value="1"/>
</dbReference>
<evidence type="ECO:0000313" key="6">
    <source>
        <dbReference type="Proteomes" id="UP000555552"/>
    </source>
</evidence>
<dbReference type="SUPFAM" id="SSF141868">
    <property type="entry name" value="EAL domain-like"/>
    <property type="match status" value="1"/>
</dbReference>
<evidence type="ECO:0000256" key="2">
    <source>
        <dbReference type="SAM" id="Phobius"/>
    </source>
</evidence>
<gene>
    <name evidence="5" type="ORF">HLB09_09630</name>
</gene>
<feature type="transmembrane region" description="Helical" evidence="2">
    <location>
        <begin position="124"/>
        <end position="144"/>
    </location>
</feature>
<dbReference type="Gene3D" id="3.20.20.450">
    <property type="entry name" value="EAL domain"/>
    <property type="match status" value="1"/>
</dbReference>
<dbReference type="EMBL" id="JABEMA010000127">
    <property type="protein sequence ID" value="NNH23347.1"/>
    <property type="molecule type" value="Genomic_DNA"/>
</dbReference>
<dbReference type="PROSITE" id="PS50883">
    <property type="entry name" value="EAL"/>
    <property type="match status" value="1"/>
</dbReference>
<proteinExistence type="predicted"/>
<evidence type="ECO:0000259" key="3">
    <source>
        <dbReference type="PROSITE" id="PS50883"/>
    </source>
</evidence>
<feature type="region of interest" description="Disordered" evidence="1">
    <location>
        <begin position="722"/>
        <end position="755"/>
    </location>
</feature>
<dbReference type="InterPro" id="IPR029787">
    <property type="entry name" value="Nucleotide_cyclase"/>
</dbReference>
<dbReference type="PANTHER" id="PTHR44757:SF2">
    <property type="entry name" value="BIOFILM ARCHITECTURE MAINTENANCE PROTEIN MBAA"/>
    <property type="match status" value="1"/>
</dbReference>
<dbReference type="PANTHER" id="PTHR44757">
    <property type="entry name" value="DIGUANYLATE CYCLASE DGCP"/>
    <property type="match status" value="1"/>
</dbReference>
<dbReference type="Pfam" id="PF00990">
    <property type="entry name" value="GGDEF"/>
    <property type="match status" value="1"/>
</dbReference>
<dbReference type="InterPro" id="IPR035919">
    <property type="entry name" value="EAL_sf"/>
</dbReference>
<keyword evidence="2" id="KW-0472">Membrane</keyword>
<feature type="transmembrane region" description="Helical" evidence="2">
    <location>
        <begin position="156"/>
        <end position="177"/>
    </location>
</feature>
<keyword evidence="2" id="KW-0812">Transmembrane</keyword>
<feature type="transmembrane region" description="Helical" evidence="2">
    <location>
        <begin position="183"/>
        <end position="201"/>
    </location>
</feature>
<sequence>MRPGLLAAAAWAAVAAVLAGVAVHRPPHRRAWAATGLMLTCWAVGHTAALVDPGGDLPQDAVVVGQVVGAGVVVRLVAGGLPRRRRRRREGDPGVLLEHLLLAAVVALAVADLVARLLRDGASGSGATGAALDVVLLALVLRFALSRSELGASARLLVVGALTGVGYHLGAAVHPAAAAPSGLLQVLGAVCLVVLGGAALLPSMDGALEPGARACRPASGRLLGLVPLVVVAPALWALDRTSGSAALPAGAVVGGGALLAALGMLRGVVALRASERAADHDALTGLRNRRGLDAAFRRMVRGPDGLLLCLVDLDDFKAVNDTHGHEVGDELLRDVAAALVRAAGPDAVVARQGGDEFVVLLPATPEPLEPGASASGAVDAERRRLHDGTPGRLVEALQRPRTVAGHDLRGSGSVGVVHVRAPSSLPQALTRADIALYETKAAGKAGVTTYRPRMRTQVQRRQRLAEDLRLVLEGAPAARVGSLVVHHQPLVLLETGEVVGSEALVRWHHPLLGLLPPADFLPVAHEGGRDVDVDAHVLDLALGQLADWRGRGLDAVPVSVNVTPASLVEGRLASRVERQLRRHGVPASLLRLEITEHEQVPASAAVVRELRALQDAGVRISLDDFGAGYTSLGYLQRFPVSLLKLDRSLVTSLEEDLDLLAGIAAMARALRLDVLAEGVETTEQRSALVDLGIRYGQGHLFSPALAAEHMAGLLPVVPPVPGARPTRSTGGRAPVPAPAVPLQALPSAPLPDAVP</sequence>
<evidence type="ECO:0000313" key="5">
    <source>
        <dbReference type="EMBL" id="NNH23347.1"/>
    </source>
</evidence>
<dbReference type="Pfam" id="PF00563">
    <property type="entry name" value="EAL"/>
    <property type="match status" value="1"/>
</dbReference>
<accession>A0A849BQS7</accession>
<feature type="transmembrane region" description="Helical" evidence="2">
    <location>
        <begin position="61"/>
        <end position="78"/>
    </location>
</feature>
<dbReference type="Proteomes" id="UP000555552">
    <property type="component" value="Unassembled WGS sequence"/>
</dbReference>
<name>A0A849BQS7_9ACTN</name>
<feature type="domain" description="EAL" evidence="3">
    <location>
        <begin position="461"/>
        <end position="718"/>
    </location>
</feature>
<dbReference type="CDD" id="cd01948">
    <property type="entry name" value="EAL"/>
    <property type="match status" value="1"/>
</dbReference>
<keyword evidence="2" id="KW-1133">Transmembrane helix</keyword>
<feature type="transmembrane region" description="Helical" evidence="2">
    <location>
        <begin position="99"/>
        <end position="118"/>
    </location>
</feature>
<keyword evidence="6" id="KW-1185">Reference proteome</keyword>
<dbReference type="SMART" id="SM00267">
    <property type="entry name" value="GGDEF"/>
    <property type="match status" value="1"/>
</dbReference>
<protein>
    <submittedName>
        <fullName evidence="5">Bifunctional diguanylate cyclase/phosphodiesterase</fullName>
    </submittedName>
</protein>
<dbReference type="SUPFAM" id="SSF55073">
    <property type="entry name" value="Nucleotide cyclase"/>
    <property type="match status" value="1"/>
</dbReference>
<dbReference type="Gene3D" id="3.30.70.270">
    <property type="match status" value="1"/>
</dbReference>
<dbReference type="PROSITE" id="PS50887">
    <property type="entry name" value="GGDEF"/>
    <property type="match status" value="1"/>
</dbReference>
<dbReference type="AlphaFoldDB" id="A0A849BQS7"/>
<feature type="transmembrane region" description="Helical" evidence="2">
    <location>
        <begin position="244"/>
        <end position="265"/>
    </location>
</feature>
<evidence type="ECO:0000256" key="1">
    <source>
        <dbReference type="SAM" id="MobiDB-lite"/>
    </source>
</evidence>
<evidence type="ECO:0000259" key="4">
    <source>
        <dbReference type="PROSITE" id="PS50887"/>
    </source>
</evidence>
<feature type="domain" description="GGDEF" evidence="4">
    <location>
        <begin position="304"/>
        <end position="452"/>
    </location>
</feature>
<dbReference type="InterPro" id="IPR043128">
    <property type="entry name" value="Rev_trsase/Diguanyl_cyclase"/>
</dbReference>
<organism evidence="5 6">
    <name type="scientific">Pseudokineococcus marinus</name>
    <dbReference type="NCBI Taxonomy" id="351215"/>
    <lineage>
        <taxon>Bacteria</taxon>
        <taxon>Bacillati</taxon>
        <taxon>Actinomycetota</taxon>
        <taxon>Actinomycetes</taxon>
        <taxon>Kineosporiales</taxon>
        <taxon>Kineosporiaceae</taxon>
        <taxon>Pseudokineococcus</taxon>
    </lineage>
</organism>
<comment type="caution">
    <text evidence="5">The sequence shown here is derived from an EMBL/GenBank/DDBJ whole genome shotgun (WGS) entry which is preliminary data.</text>
</comment>
<feature type="transmembrane region" description="Helical" evidence="2">
    <location>
        <begin position="222"/>
        <end position="238"/>
    </location>
</feature>
<dbReference type="InterPro" id="IPR001633">
    <property type="entry name" value="EAL_dom"/>
</dbReference>
<dbReference type="InterPro" id="IPR000160">
    <property type="entry name" value="GGDEF_dom"/>
</dbReference>
<dbReference type="NCBIfam" id="TIGR00254">
    <property type="entry name" value="GGDEF"/>
    <property type="match status" value="1"/>
</dbReference>
<reference evidence="5 6" key="1">
    <citation type="submission" date="2020-05" db="EMBL/GenBank/DDBJ databases">
        <title>MicrobeNet Type strains.</title>
        <authorList>
            <person name="Nicholson A.C."/>
        </authorList>
    </citation>
    <scope>NUCLEOTIDE SEQUENCE [LARGE SCALE GENOMIC DNA]</scope>
    <source>
        <strain evidence="5 6">JCM 14547</strain>
    </source>
</reference>
<dbReference type="SMART" id="SM00052">
    <property type="entry name" value="EAL"/>
    <property type="match status" value="1"/>
</dbReference>
<dbReference type="InterPro" id="IPR052155">
    <property type="entry name" value="Biofilm_reg_signaling"/>
</dbReference>